<dbReference type="EMBL" id="CP053923">
    <property type="protein sequence ID" value="QNT68804.1"/>
    <property type="molecule type" value="Genomic_DNA"/>
</dbReference>
<comment type="cofactor">
    <cofactor evidence="1">
        <name>Mg(2+)</name>
        <dbReference type="ChEBI" id="CHEBI:18420"/>
    </cofactor>
</comment>
<reference evidence="6 7" key="1">
    <citation type="submission" date="2020-05" db="EMBL/GenBank/DDBJ databases">
        <title>Complete closed genome sequence of Defluviicoccus vanus.</title>
        <authorList>
            <person name="Bessarab I."/>
            <person name="Arumugam K."/>
            <person name="Maszenan A.M."/>
            <person name="Seviour R.J."/>
            <person name="Williams R.B."/>
        </authorList>
    </citation>
    <scope>NUCLEOTIDE SEQUENCE [LARGE SCALE GENOMIC DNA]</scope>
    <source>
        <strain evidence="6 7">Ben 114</strain>
    </source>
</reference>
<keyword evidence="4" id="KW-0460">Magnesium</keyword>
<dbReference type="KEGG" id="dvn:HQ394_04830"/>
<dbReference type="PANTHER" id="PTHR31609:SF1">
    <property type="entry name" value="CARBOHYDRATE DEACETYLASE"/>
    <property type="match status" value="1"/>
</dbReference>
<evidence type="ECO:0000256" key="3">
    <source>
        <dbReference type="ARBA" id="ARBA00022801"/>
    </source>
</evidence>
<accession>A0A7H1MZB8</accession>
<evidence type="ECO:0000256" key="1">
    <source>
        <dbReference type="ARBA" id="ARBA00001946"/>
    </source>
</evidence>
<dbReference type="PANTHER" id="PTHR31609">
    <property type="entry name" value="YDJC DEACETYLASE FAMILY MEMBER"/>
    <property type="match status" value="1"/>
</dbReference>
<dbReference type="Pfam" id="PF04794">
    <property type="entry name" value="YdjC"/>
    <property type="match status" value="1"/>
</dbReference>
<keyword evidence="3" id="KW-0378">Hydrolase</keyword>
<dbReference type="GO" id="GO:0016787">
    <property type="term" value="F:hydrolase activity"/>
    <property type="evidence" value="ECO:0007669"/>
    <property type="project" value="UniProtKB-KW"/>
</dbReference>
<dbReference type="Gene3D" id="3.20.20.370">
    <property type="entry name" value="Glycoside hydrolase/deacetylase"/>
    <property type="match status" value="1"/>
</dbReference>
<keyword evidence="7" id="KW-1185">Reference proteome</keyword>
<organism evidence="6 7">
    <name type="scientific">Defluviicoccus vanus</name>
    <dbReference type="NCBI Taxonomy" id="111831"/>
    <lineage>
        <taxon>Bacteria</taxon>
        <taxon>Pseudomonadati</taxon>
        <taxon>Pseudomonadota</taxon>
        <taxon>Alphaproteobacteria</taxon>
        <taxon>Rhodospirillales</taxon>
        <taxon>Rhodospirillaceae</taxon>
        <taxon>Defluviicoccus</taxon>
    </lineage>
</organism>
<evidence type="ECO:0000313" key="6">
    <source>
        <dbReference type="EMBL" id="QNT68804.1"/>
    </source>
</evidence>
<dbReference type="GO" id="GO:0005975">
    <property type="term" value="P:carbohydrate metabolic process"/>
    <property type="evidence" value="ECO:0007669"/>
    <property type="project" value="InterPro"/>
</dbReference>
<dbReference type="SUPFAM" id="SSF88713">
    <property type="entry name" value="Glycoside hydrolase/deacetylase"/>
    <property type="match status" value="1"/>
</dbReference>
<name>A0A7H1MZB8_9PROT</name>
<dbReference type="Proteomes" id="UP000516369">
    <property type="component" value="Chromosome"/>
</dbReference>
<keyword evidence="2" id="KW-0479">Metal-binding</keyword>
<dbReference type="GO" id="GO:0046872">
    <property type="term" value="F:metal ion binding"/>
    <property type="evidence" value="ECO:0007669"/>
    <property type="project" value="UniProtKB-KW"/>
</dbReference>
<evidence type="ECO:0000313" key="7">
    <source>
        <dbReference type="Proteomes" id="UP000516369"/>
    </source>
</evidence>
<evidence type="ECO:0000256" key="5">
    <source>
        <dbReference type="ARBA" id="ARBA00023277"/>
    </source>
</evidence>
<dbReference type="CDD" id="cd10807">
    <property type="entry name" value="YdjC_like_3"/>
    <property type="match status" value="1"/>
</dbReference>
<proteinExistence type="predicted"/>
<gene>
    <name evidence="6" type="ORF">HQ394_04830</name>
</gene>
<dbReference type="InterPro" id="IPR006879">
    <property type="entry name" value="YdjC-like"/>
</dbReference>
<evidence type="ECO:0000256" key="4">
    <source>
        <dbReference type="ARBA" id="ARBA00022842"/>
    </source>
</evidence>
<keyword evidence="5" id="KW-0119">Carbohydrate metabolism</keyword>
<protein>
    <submittedName>
        <fullName evidence="6">ChbG/HpnK family deacetylase</fullName>
    </submittedName>
</protein>
<evidence type="ECO:0000256" key="2">
    <source>
        <dbReference type="ARBA" id="ARBA00022723"/>
    </source>
</evidence>
<sequence>MSQRERMVVLCADDFGLAPGVSEAILFLVEHARLSATSCMAVASDWPRAAALLQPLSATIDVGLHLTLTTLPPLGPMPVLAPQGRLPSLPGLMRAAFTGQLNGREIGTELRRQLDAFMAAFGREPDFIDGHQHVHVLPTIRNETLALLQDAALTAAGTYLRIPWEHPARILKRGTSRRRSLVIAGLSLRLAKQARLQGVLANHGFGGVRDFDPRMDYRHFFQRTLAGLGANSIIMCHPGHVDAALRAVDAVTTTRAQEFAYFASDAFCQDLAAANCRLSRFRAMTSRR</sequence>
<dbReference type="AlphaFoldDB" id="A0A7H1MZB8"/>
<dbReference type="InterPro" id="IPR011330">
    <property type="entry name" value="Glyco_hydro/deAcase_b/a-brl"/>
</dbReference>
<dbReference type="GO" id="GO:0019213">
    <property type="term" value="F:deacetylase activity"/>
    <property type="evidence" value="ECO:0007669"/>
    <property type="project" value="TreeGrafter"/>
</dbReference>